<dbReference type="Proteomes" id="UP000006813">
    <property type="component" value="Unassembled WGS sequence"/>
</dbReference>
<dbReference type="AlphaFoldDB" id="G5C0A5"/>
<evidence type="ECO:0000256" key="1">
    <source>
        <dbReference type="SAM" id="MobiDB-lite"/>
    </source>
</evidence>
<dbReference type="Pfam" id="PF15767">
    <property type="entry name" value="ARMH4"/>
    <property type="match status" value="1"/>
</dbReference>
<feature type="compositionally biased region" description="Acidic residues" evidence="1">
    <location>
        <begin position="729"/>
        <end position="768"/>
    </location>
</feature>
<feature type="region of interest" description="Disordered" evidence="1">
    <location>
        <begin position="218"/>
        <end position="252"/>
    </location>
</feature>
<proteinExistence type="predicted"/>
<organism evidence="3 4">
    <name type="scientific">Heterocephalus glaber</name>
    <name type="common">Naked mole rat</name>
    <dbReference type="NCBI Taxonomy" id="10181"/>
    <lineage>
        <taxon>Eukaryota</taxon>
        <taxon>Metazoa</taxon>
        <taxon>Chordata</taxon>
        <taxon>Craniata</taxon>
        <taxon>Vertebrata</taxon>
        <taxon>Euteleostomi</taxon>
        <taxon>Mammalia</taxon>
        <taxon>Eutheria</taxon>
        <taxon>Euarchontoglires</taxon>
        <taxon>Glires</taxon>
        <taxon>Rodentia</taxon>
        <taxon>Hystricomorpha</taxon>
        <taxon>Bathyergidae</taxon>
        <taxon>Heterocephalus</taxon>
    </lineage>
</organism>
<dbReference type="InParanoid" id="G5C0A5"/>
<feature type="compositionally biased region" description="Polar residues" evidence="1">
    <location>
        <begin position="386"/>
        <end position="396"/>
    </location>
</feature>
<feature type="chain" id="PRO_5003474931" description="Armadillo-like helical domain-containing protein 4" evidence="2">
    <location>
        <begin position="28"/>
        <end position="828"/>
    </location>
</feature>
<feature type="region of interest" description="Disordered" evidence="1">
    <location>
        <begin position="386"/>
        <end position="407"/>
    </location>
</feature>
<name>G5C0A5_HETGA</name>
<feature type="compositionally biased region" description="Polar residues" evidence="1">
    <location>
        <begin position="219"/>
        <end position="235"/>
    </location>
</feature>
<feature type="compositionally biased region" description="Basic and acidic residues" evidence="1">
    <location>
        <begin position="32"/>
        <end position="41"/>
    </location>
</feature>
<dbReference type="EMBL" id="JH172632">
    <property type="protein sequence ID" value="EHB14966.1"/>
    <property type="molecule type" value="Genomic_DNA"/>
</dbReference>
<feature type="compositionally biased region" description="Polar residues" evidence="1">
    <location>
        <begin position="550"/>
        <end position="560"/>
    </location>
</feature>
<dbReference type="PANTHER" id="PTHR21585:SF0">
    <property type="entry name" value="ARMADILLO-LIKE HELICAL DOMAIN-CONTAINING PROTEIN 4"/>
    <property type="match status" value="1"/>
</dbReference>
<feature type="compositionally biased region" description="Polar residues" evidence="1">
    <location>
        <begin position="46"/>
        <end position="59"/>
    </location>
</feature>
<evidence type="ECO:0000313" key="3">
    <source>
        <dbReference type="EMBL" id="EHB14966.1"/>
    </source>
</evidence>
<dbReference type="InterPro" id="IPR031524">
    <property type="entry name" value="ARMH4"/>
</dbReference>
<feature type="compositionally biased region" description="Polar residues" evidence="1">
    <location>
        <begin position="153"/>
        <end position="167"/>
    </location>
</feature>
<dbReference type="eggNOG" id="ENOG502QWJQ">
    <property type="taxonomic scope" value="Eukaryota"/>
</dbReference>
<protein>
    <recommendedName>
        <fullName evidence="5">Armadillo-like helical domain-containing protein 4</fullName>
    </recommendedName>
</protein>
<feature type="compositionally biased region" description="Polar residues" evidence="1">
    <location>
        <begin position="807"/>
        <end position="828"/>
    </location>
</feature>
<evidence type="ECO:0008006" key="5">
    <source>
        <dbReference type="Google" id="ProtNLM"/>
    </source>
</evidence>
<feature type="signal peptide" evidence="2">
    <location>
        <begin position="1"/>
        <end position="27"/>
    </location>
</feature>
<feature type="compositionally biased region" description="Low complexity" evidence="1">
    <location>
        <begin position="397"/>
        <end position="407"/>
    </location>
</feature>
<feature type="region of interest" description="Disordered" evidence="1">
    <location>
        <begin position="539"/>
        <end position="560"/>
    </location>
</feature>
<feature type="region of interest" description="Disordered" evidence="1">
    <location>
        <begin position="723"/>
        <end position="828"/>
    </location>
</feature>
<feature type="region of interest" description="Disordered" evidence="1">
    <location>
        <begin position="32"/>
        <end position="73"/>
    </location>
</feature>
<keyword evidence="2" id="KW-0732">Signal</keyword>
<evidence type="ECO:0000313" key="4">
    <source>
        <dbReference type="Proteomes" id="UP000006813"/>
    </source>
</evidence>
<feature type="region of interest" description="Disordered" evidence="1">
    <location>
        <begin position="450"/>
        <end position="475"/>
    </location>
</feature>
<dbReference type="STRING" id="10181.G5C0A5"/>
<dbReference type="PANTHER" id="PTHR21585">
    <property type="entry name" value="FULL-LENGTH CDNA CLONE CS0DC025YL05 OF NEUROBLASTOMA"/>
    <property type="match status" value="1"/>
</dbReference>
<evidence type="ECO:0000256" key="2">
    <source>
        <dbReference type="SAM" id="SignalP"/>
    </source>
</evidence>
<accession>G5C0A5</accession>
<sequence>MSRSIVLHLCLAFGSFFFLNFAIQCLAFPKKEQEQPERISTDDLENSSVTPKPTPQLVSSEDARPASAEPSAMSLNEILLDNKETHPGGAGLLQSSSAGLYMASEPAVPTGEDMPGSSQPGGLSAESKPSEPTLTIALPAAASLSTDGEEEPWSSTSSQPTVEGTTETTQSFLTYVVNQLFATENQEEVSLGHTPSSYMNTEEMITTSPRMEQLKAATEQRTTSFPGAESTTDTVPGSLLPNGEKPSQMTADDTQATGTKHLLVATSAYTLGFEPETYSLLEAPEITVSVSSAVPATSVLSEEWDDTKPGGGNQIRTPQPEGNPAAAEVALGLPEGEAHVGTALEMSQGDEGLPASARLSSFAPTSLLEGTEFSMSLFRGVGGVTDSTKGDSTAFLSETTESGSESQSEAYQLLGQALKDTITQEMTTAAQEPEATLPFMTREQVATLDVPRDSGDPEEGEESPSAGTDASAATQLSRRWEPLATTASTTAAPLTPAVIPGAEGCTDTVTLSSEEFTPVLGSPVTTPGVMMEVISSSPAIPASEAPSERTVPSSSSTNTAASYGLEQLESEGRHSRVESSCEKHAGEATLDPCRVSQGCPAVPLSCVQDDCFTRSPLTSNLRQVSSYPVSFWTETIERRRHLSIFPPPKLPGCIRACVLCLSLYLSSPCPAPCPFARVEKPPFPGVRVQAPKDGVPVVVTTVVGPVGAKGEDLDVAECLSGLQRHSHEGEDDEDEEDEEDEDEEEEEEEEEEEDKDADSLDESFDGDSDLPGFTLAGDTSQEPGLEQGNRDPLAGATYQVPDAIEWEQQNQGLGETKSALSERNPFLT</sequence>
<dbReference type="FunCoup" id="G5C0A5">
    <property type="interactions" value="5"/>
</dbReference>
<feature type="compositionally biased region" description="Polar residues" evidence="1">
    <location>
        <begin position="466"/>
        <end position="475"/>
    </location>
</feature>
<feature type="region of interest" description="Disordered" evidence="1">
    <location>
        <begin position="143"/>
        <end position="167"/>
    </location>
</feature>
<feature type="region of interest" description="Disordered" evidence="1">
    <location>
        <begin position="302"/>
        <end position="324"/>
    </location>
</feature>
<gene>
    <name evidence="3" type="ORF">GW7_08802</name>
</gene>
<reference evidence="3 4" key="1">
    <citation type="journal article" date="2011" name="Nature">
        <title>Genome sequencing reveals insights into physiology and longevity of the naked mole rat.</title>
        <authorList>
            <person name="Kim E.B."/>
            <person name="Fang X."/>
            <person name="Fushan A.A."/>
            <person name="Huang Z."/>
            <person name="Lobanov A.V."/>
            <person name="Han L."/>
            <person name="Marino S.M."/>
            <person name="Sun X."/>
            <person name="Turanov A.A."/>
            <person name="Yang P."/>
            <person name="Yim S.H."/>
            <person name="Zhao X."/>
            <person name="Kasaikina M.V."/>
            <person name="Stoletzki N."/>
            <person name="Peng C."/>
            <person name="Polak P."/>
            <person name="Xiong Z."/>
            <person name="Kiezun A."/>
            <person name="Zhu Y."/>
            <person name="Chen Y."/>
            <person name="Kryukov G.V."/>
            <person name="Zhang Q."/>
            <person name="Peshkin L."/>
            <person name="Yang L."/>
            <person name="Bronson R.T."/>
            <person name="Buffenstein R."/>
            <person name="Wang B."/>
            <person name="Han C."/>
            <person name="Li Q."/>
            <person name="Chen L."/>
            <person name="Zhao W."/>
            <person name="Sunyaev S.R."/>
            <person name="Park T.J."/>
            <person name="Zhang G."/>
            <person name="Wang J."/>
            <person name="Gladyshev V.N."/>
        </authorList>
    </citation>
    <scope>NUCLEOTIDE SEQUENCE [LARGE SCALE GENOMIC DNA]</scope>
</reference>
<feature type="region of interest" description="Disordered" evidence="1">
    <location>
        <begin position="105"/>
        <end position="130"/>
    </location>
</feature>